<evidence type="ECO:0000313" key="2">
    <source>
        <dbReference type="EMBL" id="CAJ1084393.1"/>
    </source>
</evidence>
<keyword evidence="3" id="KW-1185">Reference proteome</keyword>
<feature type="compositionally biased region" description="Basic and acidic residues" evidence="1">
    <location>
        <begin position="68"/>
        <end position="83"/>
    </location>
</feature>
<dbReference type="EMBL" id="OY660885">
    <property type="protein sequence ID" value="CAJ1084393.1"/>
    <property type="molecule type" value="Genomic_DNA"/>
</dbReference>
<proteinExistence type="predicted"/>
<reference evidence="2" key="1">
    <citation type="submission" date="2023-08" db="EMBL/GenBank/DDBJ databases">
        <authorList>
            <person name="Alioto T."/>
            <person name="Alioto T."/>
            <person name="Gomez Garrido J."/>
        </authorList>
    </citation>
    <scope>NUCLEOTIDE SEQUENCE</scope>
</reference>
<evidence type="ECO:0000313" key="3">
    <source>
        <dbReference type="Proteomes" id="UP001178508"/>
    </source>
</evidence>
<protein>
    <submittedName>
        <fullName evidence="2">Uncharacterized protein</fullName>
    </submittedName>
</protein>
<organism evidence="2 3">
    <name type="scientific">Xyrichtys novacula</name>
    <name type="common">Pearly razorfish</name>
    <name type="synonym">Hemipteronotus novacula</name>
    <dbReference type="NCBI Taxonomy" id="13765"/>
    <lineage>
        <taxon>Eukaryota</taxon>
        <taxon>Metazoa</taxon>
        <taxon>Chordata</taxon>
        <taxon>Craniata</taxon>
        <taxon>Vertebrata</taxon>
        <taxon>Euteleostomi</taxon>
        <taxon>Actinopterygii</taxon>
        <taxon>Neopterygii</taxon>
        <taxon>Teleostei</taxon>
        <taxon>Neoteleostei</taxon>
        <taxon>Acanthomorphata</taxon>
        <taxon>Eupercaria</taxon>
        <taxon>Labriformes</taxon>
        <taxon>Labridae</taxon>
        <taxon>Xyrichtys</taxon>
    </lineage>
</organism>
<dbReference type="Proteomes" id="UP001178508">
    <property type="component" value="Chromosome 22"/>
</dbReference>
<evidence type="ECO:0000256" key="1">
    <source>
        <dbReference type="SAM" id="MobiDB-lite"/>
    </source>
</evidence>
<dbReference type="AlphaFoldDB" id="A0AAV1HET5"/>
<feature type="region of interest" description="Disordered" evidence="1">
    <location>
        <begin position="18"/>
        <end position="42"/>
    </location>
</feature>
<gene>
    <name evidence="2" type="ORF">XNOV1_A018432</name>
</gene>
<accession>A0AAV1HET5</accession>
<sequence>MSLMVIVPRSDFRVASSPRARVTGESDRTGFTVAGPAPNETASNADEAKIKSFDFSSTMSCEPAKAPTIDREAERRLCEKQGS</sequence>
<feature type="region of interest" description="Disordered" evidence="1">
    <location>
        <begin position="61"/>
        <end position="83"/>
    </location>
</feature>
<name>A0AAV1HET5_XYRNO</name>